<dbReference type="PANTHER" id="PTHR45929">
    <property type="entry name" value="JAK PATHWAY SIGNAL TRANSDUCTION ADAPTOR MOLECULE"/>
    <property type="match status" value="1"/>
</dbReference>
<dbReference type="Pfam" id="PF00790">
    <property type="entry name" value="VHS"/>
    <property type="match status" value="1"/>
</dbReference>
<organism evidence="3 4">
    <name type="scientific">Diploptera punctata</name>
    <name type="common">Pacific beetle cockroach</name>
    <dbReference type="NCBI Taxonomy" id="6984"/>
    <lineage>
        <taxon>Eukaryota</taxon>
        <taxon>Metazoa</taxon>
        <taxon>Ecdysozoa</taxon>
        <taxon>Arthropoda</taxon>
        <taxon>Hexapoda</taxon>
        <taxon>Insecta</taxon>
        <taxon>Pterygota</taxon>
        <taxon>Neoptera</taxon>
        <taxon>Polyneoptera</taxon>
        <taxon>Dictyoptera</taxon>
        <taxon>Blattodea</taxon>
        <taxon>Blaberoidea</taxon>
        <taxon>Blaberidae</taxon>
        <taxon>Diplopterinae</taxon>
        <taxon>Diploptera</taxon>
    </lineage>
</organism>
<dbReference type="Gene3D" id="1.25.40.90">
    <property type="match status" value="1"/>
</dbReference>
<dbReference type="PANTHER" id="PTHR45929:SF3">
    <property type="entry name" value="JAK PATHWAY SIGNAL TRANSDUCTION ADAPTOR MOLECULE"/>
    <property type="match status" value="1"/>
</dbReference>
<evidence type="ECO:0000313" key="4">
    <source>
        <dbReference type="Proteomes" id="UP001233999"/>
    </source>
</evidence>
<dbReference type="GO" id="GO:0035091">
    <property type="term" value="F:phosphatidylinositol binding"/>
    <property type="evidence" value="ECO:0007669"/>
    <property type="project" value="InterPro"/>
</dbReference>
<sequence>MGLFSTSSPFDSDVEKATDEKNTSEEWGVIMDICDKVGSSATNAKDCLRSIVKRLNHQDPHIVMQAITVI</sequence>
<feature type="region of interest" description="Disordered" evidence="1">
    <location>
        <begin position="1"/>
        <end position="22"/>
    </location>
</feature>
<feature type="domain" description="VHS" evidence="2">
    <location>
        <begin position="17"/>
        <end position="70"/>
    </location>
</feature>
<protein>
    <recommendedName>
        <fullName evidence="2">VHS domain-containing protein</fullName>
    </recommendedName>
</protein>
<feature type="non-terminal residue" evidence="3">
    <location>
        <position position="1"/>
    </location>
</feature>
<dbReference type="AlphaFoldDB" id="A0AAD8EGU0"/>
<dbReference type="GO" id="GO:0033565">
    <property type="term" value="C:ESCRT-0 complex"/>
    <property type="evidence" value="ECO:0007669"/>
    <property type="project" value="TreeGrafter"/>
</dbReference>
<dbReference type="Proteomes" id="UP001233999">
    <property type="component" value="Unassembled WGS sequence"/>
</dbReference>
<feature type="compositionally biased region" description="Basic and acidic residues" evidence="1">
    <location>
        <begin position="13"/>
        <end position="22"/>
    </location>
</feature>
<comment type="caution">
    <text evidence="3">The sequence shown here is derived from an EMBL/GenBank/DDBJ whole genome shotgun (WGS) entry which is preliminary data.</text>
</comment>
<evidence type="ECO:0000259" key="2">
    <source>
        <dbReference type="PROSITE" id="PS50179"/>
    </source>
</evidence>
<dbReference type="InterPro" id="IPR050670">
    <property type="entry name" value="STAM"/>
</dbReference>
<reference evidence="3" key="1">
    <citation type="journal article" date="2023" name="IScience">
        <title>Live-bearing cockroach genome reveals convergent evolutionary mechanisms linked to viviparity in insects and beyond.</title>
        <authorList>
            <person name="Fouks B."/>
            <person name="Harrison M.C."/>
            <person name="Mikhailova A.A."/>
            <person name="Marchal E."/>
            <person name="English S."/>
            <person name="Carruthers M."/>
            <person name="Jennings E.C."/>
            <person name="Chiamaka E.L."/>
            <person name="Frigard R.A."/>
            <person name="Pippel M."/>
            <person name="Attardo G.M."/>
            <person name="Benoit J.B."/>
            <person name="Bornberg-Bauer E."/>
            <person name="Tobe S.S."/>
        </authorList>
    </citation>
    <scope>NUCLEOTIDE SEQUENCE</scope>
    <source>
        <strain evidence="3">Stay&amp;Tobe</strain>
    </source>
</reference>
<proteinExistence type="predicted"/>
<reference evidence="3" key="2">
    <citation type="submission" date="2023-05" db="EMBL/GenBank/DDBJ databases">
        <authorList>
            <person name="Fouks B."/>
        </authorList>
    </citation>
    <scope>NUCLEOTIDE SEQUENCE</scope>
    <source>
        <strain evidence="3">Stay&amp;Tobe</strain>
        <tissue evidence="3">Testes</tissue>
    </source>
</reference>
<dbReference type="InterPro" id="IPR002014">
    <property type="entry name" value="VHS_dom"/>
</dbReference>
<keyword evidence="4" id="KW-1185">Reference proteome</keyword>
<dbReference type="PROSITE" id="PS50179">
    <property type="entry name" value="VHS"/>
    <property type="match status" value="1"/>
</dbReference>
<feature type="compositionally biased region" description="Polar residues" evidence="1">
    <location>
        <begin position="1"/>
        <end position="10"/>
    </location>
</feature>
<dbReference type="InterPro" id="IPR008942">
    <property type="entry name" value="ENTH_VHS"/>
</dbReference>
<dbReference type="GO" id="GO:0043130">
    <property type="term" value="F:ubiquitin binding"/>
    <property type="evidence" value="ECO:0007669"/>
    <property type="project" value="InterPro"/>
</dbReference>
<dbReference type="SUPFAM" id="SSF48464">
    <property type="entry name" value="ENTH/VHS domain"/>
    <property type="match status" value="1"/>
</dbReference>
<dbReference type="GO" id="GO:0043328">
    <property type="term" value="P:protein transport to vacuole involved in ubiquitin-dependent protein catabolic process via the multivesicular body sorting pathway"/>
    <property type="evidence" value="ECO:0007669"/>
    <property type="project" value="TreeGrafter"/>
</dbReference>
<evidence type="ECO:0000256" key="1">
    <source>
        <dbReference type="SAM" id="MobiDB-lite"/>
    </source>
</evidence>
<accession>A0AAD8EGU0</accession>
<evidence type="ECO:0000313" key="3">
    <source>
        <dbReference type="EMBL" id="KAJ9589813.1"/>
    </source>
</evidence>
<name>A0AAD8EGU0_DIPPU</name>
<dbReference type="EMBL" id="JASPKZ010004713">
    <property type="protein sequence ID" value="KAJ9589813.1"/>
    <property type="molecule type" value="Genomic_DNA"/>
</dbReference>
<gene>
    <name evidence="3" type="ORF">L9F63_027927</name>
</gene>